<dbReference type="EMBL" id="RWGY01000013">
    <property type="protein sequence ID" value="TVU26385.1"/>
    <property type="molecule type" value="Genomic_DNA"/>
</dbReference>
<comment type="caution">
    <text evidence="1">The sequence shown here is derived from an EMBL/GenBank/DDBJ whole genome shotgun (WGS) entry which is preliminary data.</text>
</comment>
<dbReference type="AlphaFoldDB" id="A0A5J9US70"/>
<keyword evidence="2" id="KW-1185">Reference proteome</keyword>
<reference evidence="1 2" key="1">
    <citation type="journal article" date="2019" name="Sci. Rep.">
        <title>A high-quality genome of Eragrostis curvula grass provides insights into Poaceae evolution and supports new strategies to enhance forage quality.</title>
        <authorList>
            <person name="Carballo J."/>
            <person name="Santos B.A.C.M."/>
            <person name="Zappacosta D."/>
            <person name="Garbus I."/>
            <person name="Selva J.P."/>
            <person name="Gallo C.A."/>
            <person name="Diaz A."/>
            <person name="Albertini E."/>
            <person name="Caccamo M."/>
            <person name="Echenique V."/>
        </authorList>
    </citation>
    <scope>NUCLEOTIDE SEQUENCE [LARGE SCALE GENOMIC DNA]</scope>
    <source>
        <strain evidence="2">cv. Victoria</strain>
        <tissue evidence="1">Leaf</tissue>
    </source>
</reference>
<feature type="non-terminal residue" evidence="1">
    <location>
        <position position="1"/>
    </location>
</feature>
<name>A0A5J9US70_9POAL</name>
<evidence type="ECO:0000313" key="1">
    <source>
        <dbReference type="EMBL" id="TVU26385.1"/>
    </source>
</evidence>
<accession>A0A5J9US70</accession>
<evidence type="ECO:0000313" key="2">
    <source>
        <dbReference type="Proteomes" id="UP000324897"/>
    </source>
</evidence>
<dbReference type="Gramene" id="TVU26385">
    <property type="protein sequence ID" value="TVU26385"/>
    <property type="gene ID" value="EJB05_28929"/>
</dbReference>
<dbReference type="Proteomes" id="UP000324897">
    <property type="component" value="Chromosome 2"/>
</dbReference>
<proteinExistence type="predicted"/>
<protein>
    <submittedName>
        <fullName evidence="1">Uncharacterized protein</fullName>
    </submittedName>
</protein>
<gene>
    <name evidence="1" type="ORF">EJB05_28929</name>
</gene>
<organism evidence="1 2">
    <name type="scientific">Eragrostis curvula</name>
    <name type="common">weeping love grass</name>
    <dbReference type="NCBI Taxonomy" id="38414"/>
    <lineage>
        <taxon>Eukaryota</taxon>
        <taxon>Viridiplantae</taxon>
        <taxon>Streptophyta</taxon>
        <taxon>Embryophyta</taxon>
        <taxon>Tracheophyta</taxon>
        <taxon>Spermatophyta</taxon>
        <taxon>Magnoliopsida</taxon>
        <taxon>Liliopsida</taxon>
        <taxon>Poales</taxon>
        <taxon>Poaceae</taxon>
        <taxon>PACMAD clade</taxon>
        <taxon>Chloridoideae</taxon>
        <taxon>Eragrostideae</taxon>
        <taxon>Eragrostidinae</taxon>
        <taxon>Eragrostis</taxon>
    </lineage>
</organism>
<sequence>MSGGEQQTWSTCSWSRRRLAPTICIDDRSCLCQDGSYLLLLVESRDGIDDLREDVDDPAHCSWSIPNFHDVSAQRSLVASSDMAGGSQIGNFDPARSALLYESTEIGGFFVNYYPSCPLPFAPPLSPSCGSSVLMTSQQDWRLSVMWMREGLDTRGMEPAQKLAIKASMSRARGCLTQLICPSLISPATERNLGQASGNSMAMADAAARRPDIPMDLLPNISRHLHITTNYIRFHAVCRSWKEDAQRPVASMPKLLQAKHA</sequence>